<dbReference type="AlphaFoldDB" id="A0A8K1LKI7"/>
<reference evidence="1" key="1">
    <citation type="submission" date="2019-04" db="EMBL/GenBank/DDBJ databases">
        <title>Genome assembly of Zosterops borbonicus 15179.</title>
        <authorList>
            <person name="Leroy T."/>
            <person name="Anselmetti Y."/>
            <person name="Tilak M.-K."/>
            <person name="Nabholz B."/>
        </authorList>
    </citation>
    <scope>NUCLEOTIDE SEQUENCE</scope>
    <source>
        <strain evidence="1">HGM_15179</strain>
        <tissue evidence="1">Muscle</tissue>
    </source>
</reference>
<dbReference type="EMBL" id="SWJQ01000260">
    <property type="protein sequence ID" value="TRZ17555.1"/>
    <property type="molecule type" value="Genomic_DNA"/>
</dbReference>
<gene>
    <name evidence="1" type="ORF">HGM15179_009550</name>
</gene>
<organism evidence="1 2">
    <name type="scientific">Zosterops borbonicus</name>
    <dbReference type="NCBI Taxonomy" id="364589"/>
    <lineage>
        <taxon>Eukaryota</taxon>
        <taxon>Metazoa</taxon>
        <taxon>Chordata</taxon>
        <taxon>Craniata</taxon>
        <taxon>Vertebrata</taxon>
        <taxon>Euteleostomi</taxon>
        <taxon>Archelosauria</taxon>
        <taxon>Archosauria</taxon>
        <taxon>Dinosauria</taxon>
        <taxon>Saurischia</taxon>
        <taxon>Theropoda</taxon>
        <taxon>Coelurosauria</taxon>
        <taxon>Aves</taxon>
        <taxon>Neognathae</taxon>
        <taxon>Neoaves</taxon>
        <taxon>Telluraves</taxon>
        <taxon>Australaves</taxon>
        <taxon>Passeriformes</taxon>
        <taxon>Sylvioidea</taxon>
        <taxon>Zosteropidae</taxon>
        <taxon>Zosterops</taxon>
    </lineage>
</organism>
<name>A0A8K1LKI7_9PASS</name>
<accession>A0A8K1LKI7</accession>
<comment type="caution">
    <text evidence="1">The sequence shown here is derived from an EMBL/GenBank/DDBJ whole genome shotgun (WGS) entry which is preliminary data.</text>
</comment>
<proteinExistence type="predicted"/>
<keyword evidence="2" id="KW-1185">Reference proteome</keyword>
<protein>
    <submittedName>
        <fullName evidence="1">Uncharacterized protein</fullName>
    </submittedName>
</protein>
<evidence type="ECO:0000313" key="1">
    <source>
        <dbReference type="EMBL" id="TRZ17555.1"/>
    </source>
</evidence>
<sequence>MENTEVTGDSQHDFTKGKWHLANLAAFYGGVTALVCDGRDPDIIYLDLCKEFATVLHKTLCLNWGDMHLTEAPMGGQGIGWMFTLKELWSMA</sequence>
<dbReference type="Proteomes" id="UP000796761">
    <property type="component" value="Unassembled WGS sequence"/>
</dbReference>
<dbReference type="OrthoDB" id="416454at2759"/>
<evidence type="ECO:0000313" key="2">
    <source>
        <dbReference type="Proteomes" id="UP000796761"/>
    </source>
</evidence>